<comment type="caution">
    <text evidence="1">The sequence shown here is derived from an EMBL/GenBank/DDBJ whole genome shotgun (WGS) entry which is preliminary data.</text>
</comment>
<reference evidence="1 2" key="1">
    <citation type="submission" date="2020-06" db="EMBL/GenBank/DDBJ databases">
        <title>Transcriptomic and genomic resources for Thalictrum thalictroides and T. hernandezii: Facilitating candidate gene discovery in an emerging model plant lineage.</title>
        <authorList>
            <person name="Arias T."/>
            <person name="Riano-Pachon D.M."/>
            <person name="Di Stilio V.S."/>
        </authorList>
    </citation>
    <scope>NUCLEOTIDE SEQUENCE [LARGE SCALE GENOMIC DNA]</scope>
    <source>
        <strain evidence="2">cv. WT478/WT964</strain>
        <tissue evidence="1">Leaves</tissue>
    </source>
</reference>
<sequence>VTSNVVDQQQKGEEAGAVALENLRAFEVVNCCRLVALLYTLCQVLEGLDPVKRRP</sequence>
<proteinExistence type="predicted"/>
<evidence type="ECO:0000313" key="1">
    <source>
        <dbReference type="EMBL" id="KAF5200646.1"/>
    </source>
</evidence>
<feature type="non-terminal residue" evidence="1">
    <location>
        <position position="55"/>
    </location>
</feature>
<name>A0A7J6WTC7_THATH</name>
<dbReference type="AlphaFoldDB" id="A0A7J6WTC7"/>
<keyword evidence="2" id="KW-1185">Reference proteome</keyword>
<dbReference type="Proteomes" id="UP000554482">
    <property type="component" value="Unassembled WGS sequence"/>
</dbReference>
<gene>
    <name evidence="1" type="ORF">FRX31_009767</name>
</gene>
<evidence type="ECO:0000313" key="2">
    <source>
        <dbReference type="Proteomes" id="UP000554482"/>
    </source>
</evidence>
<dbReference type="EMBL" id="JABWDY010010478">
    <property type="protein sequence ID" value="KAF5200646.1"/>
    <property type="molecule type" value="Genomic_DNA"/>
</dbReference>
<accession>A0A7J6WTC7</accession>
<organism evidence="1 2">
    <name type="scientific">Thalictrum thalictroides</name>
    <name type="common">Rue-anemone</name>
    <name type="synonym">Anemone thalictroides</name>
    <dbReference type="NCBI Taxonomy" id="46969"/>
    <lineage>
        <taxon>Eukaryota</taxon>
        <taxon>Viridiplantae</taxon>
        <taxon>Streptophyta</taxon>
        <taxon>Embryophyta</taxon>
        <taxon>Tracheophyta</taxon>
        <taxon>Spermatophyta</taxon>
        <taxon>Magnoliopsida</taxon>
        <taxon>Ranunculales</taxon>
        <taxon>Ranunculaceae</taxon>
        <taxon>Thalictroideae</taxon>
        <taxon>Thalictrum</taxon>
    </lineage>
</organism>
<protein>
    <submittedName>
        <fullName evidence="1">Uncharacterized protein</fullName>
    </submittedName>
</protein>